<reference evidence="2 3" key="1">
    <citation type="journal article" date="2023" name="BMC Biol.">
        <title>The compact genome of the sponge Oopsacas minuta (Hexactinellida) is lacking key metazoan core genes.</title>
        <authorList>
            <person name="Santini S."/>
            <person name="Schenkelaars Q."/>
            <person name="Jourda C."/>
            <person name="Duchesne M."/>
            <person name="Belahbib H."/>
            <person name="Rocher C."/>
            <person name="Selva M."/>
            <person name="Riesgo A."/>
            <person name="Vervoort M."/>
            <person name="Leys S.P."/>
            <person name="Kodjabachian L."/>
            <person name="Le Bivic A."/>
            <person name="Borchiellini C."/>
            <person name="Claverie J.M."/>
            <person name="Renard E."/>
        </authorList>
    </citation>
    <scope>NUCLEOTIDE SEQUENCE [LARGE SCALE GENOMIC DNA]</scope>
    <source>
        <strain evidence="2">SPO-2</strain>
    </source>
</reference>
<gene>
    <name evidence="2" type="ORF">LOD99_10255</name>
</gene>
<evidence type="ECO:0000313" key="3">
    <source>
        <dbReference type="Proteomes" id="UP001165289"/>
    </source>
</evidence>
<name>A0AAV7KI28_9METZ</name>
<organism evidence="2 3">
    <name type="scientific">Oopsacas minuta</name>
    <dbReference type="NCBI Taxonomy" id="111878"/>
    <lineage>
        <taxon>Eukaryota</taxon>
        <taxon>Metazoa</taxon>
        <taxon>Porifera</taxon>
        <taxon>Hexactinellida</taxon>
        <taxon>Hexasterophora</taxon>
        <taxon>Lyssacinosida</taxon>
        <taxon>Leucopsacidae</taxon>
        <taxon>Oopsacas</taxon>
    </lineage>
</organism>
<evidence type="ECO:0000259" key="1">
    <source>
        <dbReference type="Pfam" id="PF13843"/>
    </source>
</evidence>
<dbReference type="InterPro" id="IPR029526">
    <property type="entry name" value="PGBD"/>
</dbReference>
<accession>A0AAV7KI28</accession>
<evidence type="ECO:0000313" key="2">
    <source>
        <dbReference type="EMBL" id="KAI6660748.1"/>
    </source>
</evidence>
<proteinExistence type="predicted"/>
<keyword evidence="3" id="KW-1185">Reference proteome</keyword>
<sequence>MNSEKRHIFVTKYPIQSPSGLERIDLQVYAIEANKETRIHIGKTNRRRRMDELETPIERYYPQLLTLEIHTRDQETRGKVQKVPLTIKEPTHQLHPTPPTQQHSLSEEVIYLLDCNEPIQYFEAIFRPYEFRSILQQTKLYRTQMKFHLSPYKWKEPTYEEIRCSIGLILWTSHVQMPNRRSSFTDSNIFHLSYFKRHSLRNRFEELFPMLHFASNEQMSPSLNTAVPFGRNLAHYLPQSIKTRQIYFNQLDHSLLTRS</sequence>
<comment type="caution">
    <text evidence="2">The sequence shown here is derived from an EMBL/GenBank/DDBJ whole genome shotgun (WGS) entry which is preliminary data.</text>
</comment>
<dbReference type="AlphaFoldDB" id="A0AAV7KI28"/>
<protein>
    <submittedName>
        <fullName evidence="2">PiggyBac transposable element-derived protein 4-like</fullName>
    </submittedName>
</protein>
<dbReference type="Pfam" id="PF13843">
    <property type="entry name" value="DDE_Tnp_1_7"/>
    <property type="match status" value="1"/>
</dbReference>
<feature type="domain" description="PiggyBac transposable element-derived protein" evidence="1">
    <location>
        <begin position="118"/>
        <end position="221"/>
    </location>
</feature>
<dbReference type="EMBL" id="JAKMXF010000025">
    <property type="protein sequence ID" value="KAI6660748.1"/>
    <property type="molecule type" value="Genomic_DNA"/>
</dbReference>
<dbReference type="Proteomes" id="UP001165289">
    <property type="component" value="Unassembled WGS sequence"/>
</dbReference>